<feature type="region of interest" description="Disordered" evidence="1">
    <location>
        <begin position="122"/>
        <end position="161"/>
    </location>
</feature>
<feature type="compositionally biased region" description="Basic and acidic residues" evidence="1">
    <location>
        <begin position="84"/>
        <end position="97"/>
    </location>
</feature>
<dbReference type="GeneID" id="115727710"/>
<dbReference type="Proteomes" id="UP000827889">
    <property type="component" value="Chromosome 11"/>
</dbReference>
<organism evidence="2 3">
    <name type="scientific">Rhodamnia argentea</name>
    <dbReference type="NCBI Taxonomy" id="178133"/>
    <lineage>
        <taxon>Eukaryota</taxon>
        <taxon>Viridiplantae</taxon>
        <taxon>Streptophyta</taxon>
        <taxon>Embryophyta</taxon>
        <taxon>Tracheophyta</taxon>
        <taxon>Spermatophyta</taxon>
        <taxon>Magnoliopsida</taxon>
        <taxon>eudicotyledons</taxon>
        <taxon>Gunneridae</taxon>
        <taxon>Pentapetalae</taxon>
        <taxon>rosids</taxon>
        <taxon>malvids</taxon>
        <taxon>Myrtales</taxon>
        <taxon>Myrtaceae</taxon>
        <taxon>Myrtoideae</taxon>
        <taxon>Myrteae</taxon>
        <taxon>Australasian group</taxon>
        <taxon>Rhodamnia</taxon>
    </lineage>
</organism>
<accession>A0A8B8MUR3</accession>
<sequence length="246" mass="27754">MGAPSNIDITNDNQSDLLKDLVDMIDEDGSIDKWLDAIIRQSSGTECDTDNGQDWWSPVNRPVEQGDHADRLRQPTIRPPGNVPREEAGVHAQDNSREQNFPHCFMIQPVGYEPEINCLTRDPVPTRASRGRDRVQLQNKPSGKPASEGKVTPSKEPTLPHHKPVLKWVKTEAEPAQLSCASAVSPPIPVFPSKFRFPPANHRVEFPQWQNSLIDMVNTAICQKFRIPQMWMKQEGLKRSVQQKLS</sequence>
<evidence type="ECO:0000256" key="1">
    <source>
        <dbReference type="SAM" id="MobiDB-lite"/>
    </source>
</evidence>
<dbReference type="RefSeq" id="XP_030513836.1">
    <property type="nucleotide sequence ID" value="XM_030657976.2"/>
</dbReference>
<gene>
    <name evidence="3" type="primary">LOC115727710</name>
</gene>
<evidence type="ECO:0000313" key="3">
    <source>
        <dbReference type="RefSeq" id="XP_030513836.1"/>
    </source>
</evidence>
<name>A0A8B8MUR3_9MYRT</name>
<evidence type="ECO:0000313" key="2">
    <source>
        <dbReference type="Proteomes" id="UP000827889"/>
    </source>
</evidence>
<keyword evidence="2" id="KW-1185">Reference proteome</keyword>
<reference evidence="3" key="1">
    <citation type="submission" date="2025-08" db="UniProtKB">
        <authorList>
            <consortium name="RefSeq"/>
        </authorList>
    </citation>
    <scope>IDENTIFICATION</scope>
    <source>
        <tissue evidence="3">Leaf</tissue>
    </source>
</reference>
<proteinExistence type="predicted"/>
<feature type="compositionally biased region" description="Polar residues" evidence="1">
    <location>
        <begin position="44"/>
        <end position="54"/>
    </location>
</feature>
<feature type="region of interest" description="Disordered" evidence="1">
    <location>
        <begin position="44"/>
        <end position="100"/>
    </location>
</feature>
<feature type="compositionally biased region" description="Basic and acidic residues" evidence="1">
    <location>
        <begin position="64"/>
        <end position="73"/>
    </location>
</feature>
<dbReference type="AlphaFoldDB" id="A0A8B8MUR3"/>
<dbReference type="KEGG" id="rarg:115727710"/>
<protein>
    <submittedName>
        <fullName evidence="3">Uncharacterized protein LOC115727710</fullName>
    </submittedName>
</protein>